<name>A0AA39FZZ5_MICHY</name>
<gene>
    <name evidence="2" type="ORF">PV327_007811</name>
</gene>
<evidence type="ECO:0008006" key="4">
    <source>
        <dbReference type="Google" id="ProtNLM"/>
    </source>
</evidence>
<dbReference type="EMBL" id="JAQQBR010000004">
    <property type="protein sequence ID" value="KAK0178979.1"/>
    <property type="molecule type" value="Genomic_DNA"/>
</dbReference>
<evidence type="ECO:0000313" key="3">
    <source>
        <dbReference type="Proteomes" id="UP001168972"/>
    </source>
</evidence>
<accession>A0AA39FZZ5</accession>
<keyword evidence="1" id="KW-0472">Membrane</keyword>
<keyword evidence="1" id="KW-0812">Transmembrane</keyword>
<dbReference type="Pfam" id="PF11303">
    <property type="entry name" value="DUF3105"/>
    <property type="match status" value="1"/>
</dbReference>
<proteinExistence type="predicted"/>
<protein>
    <recommendedName>
        <fullName evidence="4">Tumor protein p53-inducible protein 13</fullName>
    </recommendedName>
</protein>
<feature type="transmembrane region" description="Helical" evidence="1">
    <location>
        <begin position="12"/>
        <end position="32"/>
    </location>
</feature>
<evidence type="ECO:0000256" key="1">
    <source>
        <dbReference type="SAM" id="Phobius"/>
    </source>
</evidence>
<dbReference type="InterPro" id="IPR021454">
    <property type="entry name" value="DUF3105"/>
</dbReference>
<keyword evidence="3" id="KW-1185">Reference proteome</keyword>
<dbReference type="AlphaFoldDB" id="A0AA39FZZ5"/>
<sequence>MVDKLLINNMANRLIIILLIHNVIIFGFVTAYRSNTRYDYSEPRQETKFQLRQPTGDLNNNVYIDPNDLGRLSQREKFNTELENWTGKWFPDYNPTTTPLSTIDDEVNSVDIHHSVSMGSGDPDCDDGKRKLNVDWDNSPADYTCYGPKITPSYSIHSVWYCEYVPPYYKAIHRCMNKTINYEEDIPTFGTHRPVWPVYGEYKFLPRQRWLHSLEHGAIVMLYHPCANPLEVQRLKNLVTKCLRRHIITHYNQLQINRPLALIAWGCRLTMSYVDEDLVTRFIKKRALHGPENIANDGEFSEGLLTVAQTVSDKTDSQLCPIH</sequence>
<reference evidence="2" key="1">
    <citation type="journal article" date="2023" name="bioRxiv">
        <title>Scaffold-level genome assemblies of two parasitoid biocontrol wasps reveal the parthenogenesis mechanism and an associated novel virus.</title>
        <authorList>
            <person name="Inwood S."/>
            <person name="Skelly J."/>
            <person name="Guhlin J."/>
            <person name="Harrop T."/>
            <person name="Goldson S."/>
            <person name="Dearden P."/>
        </authorList>
    </citation>
    <scope>NUCLEOTIDE SEQUENCE</scope>
    <source>
        <strain evidence="2">Lincoln</strain>
        <tissue evidence="2">Whole body</tissue>
    </source>
</reference>
<organism evidence="2 3">
    <name type="scientific">Microctonus hyperodae</name>
    <name type="common">Parasitoid wasp</name>
    <dbReference type="NCBI Taxonomy" id="165561"/>
    <lineage>
        <taxon>Eukaryota</taxon>
        <taxon>Metazoa</taxon>
        <taxon>Ecdysozoa</taxon>
        <taxon>Arthropoda</taxon>
        <taxon>Hexapoda</taxon>
        <taxon>Insecta</taxon>
        <taxon>Pterygota</taxon>
        <taxon>Neoptera</taxon>
        <taxon>Endopterygota</taxon>
        <taxon>Hymenoptera</taxon>
        <taxon>Apocrita</taxon>
        <taxon>Ichneumonoidea</taxon>
        <taxon>Braconidae</taxon>
        <taxon>Euphorinae</taxon>
        <taxon>Microctonus</taxon>
    </lineage>
</organism>
<reference evidence="2" key="2">
    <citation type="submission" date="2023-03" db="EMBL/GenBank/DDBJ databases">
        <authorList>
            <person name="Inwood S.N."/>
            <person name="Skelly J.G."/>
            <person name="Guhlin J."/>
            <person name="Harrop T.W.R."/>
            <person name="Goldson S.G."/>
            <person name="Dearden P.K."/>
        </authorList>
    </citation>
    <scope>NUCLEOTIDE SEQUENCE</scope>
    <source>
        <strain evidence="2">Lincoln</strain>
        <tissue evidence="2">Whole body</tissue>
    </source>
</reference>
<dbReference type="GO" id="GO:0005737">
    <property type="term" value="C:cytoplasm"/>
    <property type="evidence" value="ECO:0007669"/>
    <property type="project" value="TreeGrafter"/>
</dbReference>
<dbReference type="PANTHER" id="PTHR34179:SF1">
    <property type="entry name" value="TUMOR PROTEIN P53-INDUCIBLE PROTEIN 13"/>
    <property type="match status" value="1"/>
</dbReference>
<comment type="caution">
    <text evidence="2">The sequence shown here is derived from an EMBL/GenBank/DDBJ whole genome shotgun (WGS) entry which is preliminary data.</text>
</comment>
<dbReference type="Proteomes" id="UP001168972">
    <property type="component" value="Unassembled WGS sequence"/>
</dbReference>
<dbReference type="PANTHER" id="PTHR34179">
    <property type="entry name" value="TUMOR PROTEIN P53-INDUCIBLE PROTEIN 13"/>
    <property type="match status" value="1"/>
</dbReference>
<evidence type="ECO:0000313" key="2">
    <source>
        <dbReference type="EMBL" id="KAK0178979.1"/>
    </source>
</evidence>
<keyword evidence="1" id="KW-1133">Transmembrane helix</keyword>